<sequence>MLEGKYLSPQLKPYYEWLLMDNLIEESGVERQILVNQLNRPSTWCTTIVCGVKFEAPEMLYSIAEAGEKEMEILKRVFKTAYAYLNNFKTKIYVLLNNLYVDCLYSTLQCVILPQELYCLYKDGEEPYINKVLSFTVFPECNNGTVSQDIYKSFIVYNTVLTLMLKEANPFNDKTKTISKIFESVGSCDGGSGDGKKTRVKVCGLKFGGTCPDHIMCPPKEMVSRIFHYAKWVQNPNNYKRYIELIVDERKKNTDKIVQEWYVFQMNFKNYFFPE</sequence>
<protein>
    <submittedName>
        <fullName evidence="1">Vp1054</fullName>
    </submittedName>
</protein>
<dbReference type="EMBL" id="MH923363">
    <property type="protein sequence ID" value="QBQ01679.1"/>
    <property type="molecule type" value="Genomic_DNA"/>
</dbReference>
<evidence type="ECO:0000313" key="2">
    <source>
        <dbReference type="Proteomes" id="UP000831479"/>
    </source>
</evidence>
<dbReference type="InterPro" id="IPR008416">
    <property type="entry name" value="Baculo_VP1054"/>
</dbReference>
<gene>
    <name evidence="1" type="ORF">HycuGV_00126</name>
</gene>
<keyword evidence="2" id="KW-1185">Reference proteome</keyword>
<dbReference type="Pfam" id="PF05789">
    <property type="entry name" value="Baculo_VP1054"/>
    <property type="match status" value="1"/>
</dbReference>
<evidence type="ECO:0000313" key="1">
    <source>
        <dbReference type="EMBL" id="QBQ01679.1"/>
    </source>
</evidence>
<reference evidence="1" key="1">
    <citation type="journal article" date="2019" name="Genomics">
        <title>Genome sequence analysis and organization of the Hyphantria cunea granulovirus (HycuGV-Hc1) from Turkey.</title>
        <authorList>
            <person name="Gencer D."/>
            <person name="Bayramoglu Z."/>
            <person name="Nalcacioglu R."/>
            <person name="Demirbag Z."/>
            <person name="Demir I."/>
        </authorList>
    </citation>
    <scope>NUCLEOTIDE SEQUENCE</scope>
    <source>
        <strain evidence="1">Hc1</strain>
    </source>
</reference>
<name>A0AAF1D2C1_9BBAC</name>
<accession>A0AAF1D2C1</accession>
<dbReference type="Proteomes" id="UP000831479">
    <property type="component" value="Segment"/>
</dbReference>
<organism evidence="1 2">
    <name type="scientific">Hyphantria cunea granulovirus</name>
    <dbReference type="NCBI Taxonomy" id="307448"/>
    <lineage>
        <taxon>Viruses</taxon>
        <taxon>Viruses incertae sedis</taxon>
        <taxon>Naldaviricetes</taxon>
        <taxon>Lefavirales</taxon>
        <taxon>Baculoviridae</taxon>
        <taxon>Betabaculovirus</taxon>
        <taxon>Betabaculovirus hycuneae</taxon>
    </lineage>
</organism>
<proteinExistence type="predicted"/>